<proteinExistence type="inferred from homology"/>
<dbReference type="PANTHER" id="PTHR12411">
    <property type="entry name" value="CYSTEINE PROTEASE FAMILY C1-RELATED"/>
    <property type="match status" value="1"/>
</dbReference>
<dbReference type="Proteomes" id="UP000478463">
    <property type="component" value="Chromosome"/>
</dbReference>
<dbReference type="InterPro" id="IPR000169">
    <property type="entry name" value="Pept_cys_AS"/>
</dbReference>
<dbReference type="CDD" id="cd02619">
    <property type="entry name" value="Peptidase_C1"/>
    <property type="match status" value="1"/>
</dbReference>
<dbReference type="Pfam" id="PF00112">
    <property type="entry name" value="Peptidase_C1"/>
    <property type="match status" value="2"/>
</dbReference>
<organism evidence="2 3">
    <name type="scientific">Eggerthella guodeyinii</name>
    <dbReference type="NCBI Taxonomy" id="2690837"/>
    <lineage>
        <taxon>Bacteria</taxon>
        <taxon>Bacillati</taxon>
        <taxon>Actinomycetota</taxon>
        <taxon>Coriobacteriia</taxon>
        <taxon>Eggerthellales</taxon>
        <taxon>Eggerthellaceae</taxon>
        <taxon>Eggerthella</taxon>
    </lineage>
</organism>
<dbReference type="SMART" id="SM00740">
    <property type="entry name" value="PASTA"/>
    <property type="match status" value="1"/>
</dbReference>
<protein>
    <submittedName>
        <fullName evidence="2">PASTA domain-containing protein</fullName>
    </submittedName>
</protein>
<dbReference type="GO" id="GO:0008234">
    <property type="term" value="F:cysteine-type peptidase activity"/>
    <property type="evidence" value="ECO:0007669"/>
    <property type="project" value="InterPro"/>
</dbReference>
<evidence type="ECO:0000313" key="2">
    <source>
        <dbReference type="EMBL" id="QOS69770.1"/>
    </source>
</evidence>
<sequence>MVRWSHRKQSQSEVHVTARTPFPRLARIVLACALAAGLAPALAHAEEAPRESDVVDRFAAKSEQALNRYALTGNIDDLRDVTAYANADAVVAARSSEALPPTYDLRDEGLVTPVKLQNPWGTCWSFGAIAACETSIMSELGWNADAGQVLDLSELHTAWFAYTPLADDAGSQAGEGRHSTSSDPNAILNEGGMLYTVTSVLSSGIGPVLESDAPYRNKAGDVEYVERPTDGARFPYCYSAEGDWSVPEDQRFAQVMELEESCVLPSPASKDADGAYRYDPAGTDAIKGELKEGRAVEIAFAADQSKPNQADPAKYINANDNAWAHYTYDADAEATHAVAIVGWDDAYGADNFLEGHQPPGDGAWIVKNSWGSSSESFPNGFEGTPINGWGVDGEGYFYLSYYDRSISVPESFDFYTEGFEPDAEAGYYFVNQYDYMPSDGVAAIQKDEEVAMANVFEAEENQLVRSLSCETASPNTTATYELYRLNDGFENPTDGELLTAESRTYEYGGYHRIQLDEGGFPLEKGQRFSVVVTLRQADGQYAVLTDRALNEEGLEKVNENLPEEDKGIVYSVGVVNPGESCLLEDGVWTDWADDVAAIKAKAVEETGTSTFDYDNFALKAYADPIAEPPIHEAVAVPDLVGLTEAEALAALERVGLRGEAGAAEHSDAVEAGRVARQDTAAGAEADKGYLVTYFLSLGKDPAAAPGGPAGGGDEQGAAAPVAKRLASTGDEGSPSAVALAVVGAIAACSAAAAFAFARKRRPRC</sequence>
<dbReference type="InterPro" id="IPR013128">
    <property type="entry name" value="Peptidase_C1A"/>
</dbReference>
<dbReference type="PROSITE" id="PS00139">
    <property type="entry name" value="THIOL_PROTEASE_CYS"/>
    <property type="match status" value="1"/>
</dbReference>
<dbReference type="CDD" id="cd06577">
    <property type="entry name" value="PASTA_pknB"/>
    <property type="match status" value="1"/>
</dbReference>
<evidence type="ECO:0000256" key="1">
    <source>
        <dbReference type="ARBA" id="ARBA00008455"/>
    </source>
</evidence>
<accession>A0A6L7IPZ8</accession>
<dbReference type="PROSITE" id="PS00639">
    <property type="entry name" value="THIOL_PROTEASE_HIS"/>
    <property type="match status" value="1"/>
</dbReference>
<dbReference type="Pfam" id="PF03793">
    <property type="entry name" value="PASTA"/>
    <property type="match status" value="1"/>
</dbReference>
<reference evidence="2 3" key="1">
    <citation type="submission" date="2020-10" db="EMBL/GenBank/DDBJ databases">
        <title>Eggerthella sp. nov., isolated from human feces.</title>
        <authorList>
            <person name="Yajun G."/>
        </authorList>
    </citation>
    <scope>NUCLEOTIDE SEQUENCE [LARGE SCALE GENOMIC DNA]</scope>
    <source>
        <strain evidence="2 3">HF-1101</strain>
    </source>
</reference>
<dbReference type="GO" id="GO:0006508">
    <property type="term" value="P:proteolysis"/>
    <property type="evidence" value="ECO:0007669"/>
    <property type="project" value="InterPro"/>
</dbReference>
<dbReference type="SMART" id="SM00645">
    <property type="entry name" value="Pept_C1"/>
    <property type="match status" value="1"/>
</dbReference>
<dbReference type="Pfam" id="PF18560">
    <property type="entry name" value="Lectin_like"/>
    <property type="match status" value="1"/>
</dbReference>
<dbReference type="KEGG" id="egd:GS424_008020"/>
<dbReference type="InterPro" id="IPR038765">
    <property type="entry name" value="Papain-like_cys_pep_sf"/>
</dbReference>
<name>A0A6L7IPZ8_9ACTN</name>
<dbReference type="InterPro" id="IPR025660">
    <property type="entry name" value="Pept_his_AS"/>
</dbReference>
<dbReference type="EMBL" id="CP063310">
    <property type="protein sequence ID" value="QOS69770.1"/>
    <property type="molecule type" value="Genomic_DNA"/>
</dbReference>
<dbReference type="AlphaFoldDB" id="A0A6L7IPZ8"/>
<comment type="similarity">
    <text evidence="1">Belongs to the peptidase C1 family.</text>
</comment>
<dbReference type="InterPro" id="IPR005543">
    <property type="entry name" value="PASTA_dom"/>
</dbReference>
<dbReference type="InterPro" id="IPR040528">
    <property type="entry name" value="Lectin-like"/>
</dbReference>
<evidence type="ECO:0000313" key="3">
    <source>
        <dbReference type="Proteomes" id="UP000478463"/>
    </source>
</evidence>
<dbReference type="SUPFAM" id="SSF54001">
    <property type="entry name" value="Cysteine proteinases"/>
    <property type="match status" value="1"/>
</dbReference>
<dbReference type="Gene3D" id="3.90.70.10">
    <property type="entry name" value="Cysteine proteinases"/>
    <property type="match status" value="1"/>
</dbReference>
<dbReference type="PROSITE" id="PS51178">
    <property type="entry name" value="PASTA"/>
    <property type="match status" value="1"/>
</dbReference>
<dbReference type="InterPro" id="IPR000668">
    <property type="entry name" value="Peptidase_C1A_C"/>
</dbReference>
<gene>
    <name evidence="2" type="ORF">GS424_008020</name>
</gene>
<dbReference type="Gene3D" id="3.30.10.20">
    <property type="match status" value="1"/>
</dbReference>